<protein>
    <submittedName>
        <fullName evidence="1">Uncharacterized protein</fullName>
    </submittedName>
</protein>
<proteinExistence type="predicted"/>
<dbReference type="RefSeq" id="WP_262892939.1">
    <property type="nucleotide sequence ID" value="NZ_JADILU010000001.1"/>
</dbReference>
<dbReference type="Proteomes" id="UP001597548">
    <property type="component" value="Unassembled WGS sequence"/>
</dbReference>
<gene>
    <name evidence="1" type="ORF">ACFS29_14960</name>
</gene>
<reference evidence="2" key="1">
    <citation type="journal article" date="2019" name="Int. J. Syst. Evol. Microbiol.">
        <title>The Global Catalogue of Microorganisms (GCM) 10K type strain sequencing project: providing services to taxonomists for standard genome sequencing and annotation.</title>
        <authorList>
            <consortium name="The Broad Institute Genomics Platform"/>
            <consortium name="The Broad Institute Genome Sequencing Center for Infectious Disease"/>
            <person name="Wu L."/>
            <person name="Ma J."/>
        </authorList>
    </citation>
    <scope>NUCLEOTIDE SEQUENCE [LARGE SCALE GENOMIC DNA]</scope>
    <source>
        <strain evidence="2">KCTC 32514</strain>
    </source>
</reference>
<evidence type="ECO:0000313" key="1">
    <source>
        <dbReference type="EMBL" id="MFD2916951.1"/>
    </source>
</evidence>
<name>A0ABW5ZX57_9FLAO</name>
<evidence type="ECO:0000313" key="2">
    <source>
        <dbReference type="Proteomes" id="UP001597548"/>
    </source>
</evidence>
<keyword evidence="2" id="KW-1185">Reference proteome</keyword>
<dbReference type="EMBL" id="JBHUOS010000010">
    <property type="protein sequence ID" value="MFD2916951.1"/>
    <property type="molecule type" value="Genomic_DNA"/>
</dbReference>
<comment type="caution">
    <text evidence="1">The sequence shown here is derived from an EMBL/GenBank/DDBJ whole genome shotgun (WGS) entry which is preliminary data.</text>
</comment>
<accession>A0ABW5ZX57</accession>
<sequence>MLVIIKFLHGEKTKIINEGYDYKCISFPELTDEDISNLLSYTN</sequence>
<organism evidence="1 2">
    <name type="scientific">Psychroserpens luteus</name>
    <dbReference type="NCBI Taxonomy" id="1434066"/>
    <lineage>
        <taxon>Bacteria</taxon>
        <taxon>Pseudomonadati</taxon>
        <taxon>Bacteroidota</taxon>
        <taxon>Flavobacteriia</taxon>
        <taxon>Flavobacteriales</taxon>
        <taxon>Flavobacteriaceae</taxon>
        <taxon>Psychroserpens</taxon>
    </lineage>
</organism>